<evidence type="ECO:0000313" key="2">
    <source>
        <dbReference type="EMBL" id="CAG6781047.1"/>
    </source>
</evidence>
<keyword evidence="1" id="KW-0812">Transmembrane</keyword>
<protein>
    <submittedName>
        <fullName evidence="2">Uncharacterized protein</fullName>
    </submittedName>
</protein>
<reference evidence="2" key="1">
    <citation type="submission" date="2021-05" db="EMBL/GenBank/DDBJ databases">
        <authorList>
            <person name="Alioto T."/>
            <person name="Alioto T."/>
            <person name="Gomez Garrido J."/>
        </authorList>
    </citation>
    <scope>NUCLEOTIDE SEQUENCE</scope>
</reference>
<keyword evidence="1" id="KW-1133">Transmembrane helix</keyword>
<evidence type="ECO:0000256" key="1">
    <source>
        <dbReference type="SAM" id="Phobius"/>
    </source>
</evidence>
<accession>A0A8D9F8P6</accession>
<dbReference type="AlphaFoldDB" id="A0A8D9F8P6"/>
<keyword evidence="1" id="KW-0472">Membrane</keyword>
<organism evidence="2">
    <name type="scientific">Cacopsylla melanoneura</name>
    <dbReference type="NCBI Taxonomy" id="428564"/>
    <lineage>
        <taxon>Eukaryota</taxon>
        <taxon>Metazoa</taxon>
        <taxon>Ecdysozoa</taxon>
        <taxon>Arthropoda</taxon>
        <taxon>Hexapoda</taxon>
        <taxon>Insecta</taxon>
        <taxon>Pterygota</taxon>
        <taxon>Neoptera</taxon>
        <taxon>Paraneoptera</taxon>
        <taxon>Hemiptera</taxon>
        <taxon>Sternorrhyncha</taxon>
        <taxon>Psylloidea</taxon>
        <taxon>Psyllidae</taxon>
        <taxon>Psyllinae</taxon>
        <taxon>Cacopsylla</taxon>
    </lineage>
</organism>
<proteinExistence type="predicted"/>
<feature type="transmembrane region" description="Helical" evidence="1">
    <location>
        <begin position="47"/>
        <end position="74"/>
    </location>
</feature>
<sequence>MWTFTIDIKDSVDFFFPNLHRSTSVDALWTQLNTSCFWEKFNFLGEFLFYFLYLPSFFMCPFHAISLVFFLFLISSPVKITKSVSSYISLPYQKLVVNLLMG</sequence>
<dbReference type="EMBL" id="HBUF01621349">
    <property type="protein sequence ID" value="CAG6781047.1"/>
    <property type="molecule type" value="Transcribed_RNA"/>
</dbReference>
<name>A0A8D9F8P6_9HEMI</name>